<sequence length="259" mass="28122">MSIEQHFEQIDKETAALSALAAKVNRATRAAARAAAEGNLAAAARNLQTCGALLAEAAGQAQAAQAALERARARLAEGPGDLIREVGERVSASGAPWLPTENPYAFVSFPVLVRFLGDGVRIDRKLVRSQRPGAIAASIERARTAKDGNAERILRLVWRAARAAAGHVSTPVAKLPPTIRVPAKDVFEVLGLNNPDYTEVDFTRHLYLLDRTRVSDIDGYRLTFSASTGTRSGRHFRILDEYGAEHAYYLVEFERVTSS</sequence>
<comment type="caution">
    <text evidence="2">The sequence shown here is derived from an EMBL/GenBank/DDBJ whole genome shotgun (WGS) entry which is preliminary data.</text>
</comment>
<protein>
    <submittedName>
        <fullName evidence="2">Uncharacterized protein</fullName>
    </submittedName>
</protein>
<feature type="coiled-coil region" evidence="1">
    <location>
        <begin position="17"/>
        <end position="74"/>
    </location>
</feature>
<organism evidence="2 3">
    <name type="scientific">Tepidiforma thermophila (strain KCTC 52669 / CGMCC 1.13589 / G233)</name>
    <dbReference type="NCBI Taxonomy" id="2761530"/>
    <lineage>
        <taxon>Bacteria</taxon>
        <taxon>Bacillati</taxon>
        <taxon>Chloroflexota</taxon>
        <taxon>Tepidiformia</taxon>
        <taxon>Tepidiformales</taxon>
        <taxon>Tepidiformaceae</taxon>
        <taxon>Tepidiforma</taxon>
    </lineage>
</organism>
<name>A0A2A9HBW8_TEPT2</name>
<dbReference type="Proteomes" id="UP000223071">
    <property type="component" value="Unassembled WGS sequence"/>
</dbReference>
<gene>
    <name evidence="2" type="ORF">A9A59_0443</name>
</gene>
<evidence type="ECO:0000256" key="1">
    <source>
        <dbReference type="SAM" id="Coils"/>
    </source>
</evidence>
<dbReference type="RefSeq" id="WP_278286757.1">
    <property type="nucleotide sequence ID" value="NZ_PDJQ01000001.1"/>
</dbReference>
<reference evidence="2 3" key="1">
    <citation type="submission" date="2017-09" db="EMBL/GenBank/DDBJ databases">
        <title>Sequencing the genomes of two abundant thermophiles in Great Basin hot springs: Thermocrinis jamiesonii and novel Chloroflexi Thermoflexus hugenholtzii.</title>
        <authorList>
            <person name="Hedlund B."/>
        </authorList>
    </citation>
    <scope>NUCLEOTIDE SEQUENCE [LARGE SCALE GENOMIC DNA]</scope>
    <source>
        <strain evidence="2 3">G233</strain>
    </source>
</reference>
<proteinExistence type="predicted"/>
<dbReference type="AlphaFoldDB" id="A0A2A9HBW8"/>
<accession>A0A2A9HBW8</accession>
<evidence type="ECO:0000313" key="3">
    <source>
        <dbReference type="Proteomes" id="UP000223071"/>
    </source>
</evidence>
<keyword evidence="3" id="KW-1185">Reference proteome</keyword>
<dbReference type="EMBL" id="PDJQ01000001">
    <property type="protein sequence ID" value="PFG73248.1"/>
    <property type="molecule type" value="Genomic_DNA"/>
</dbReference>
<evidence type="ECO:0000313" key="2">
    <source>
        <dbReference type="EMBL" id="PFG73248.1"/>
    </source>
</evidence>
<keyword evidence="1" id="KW-0175">Coiled coil</keyword>